<dbReference type="PROSITE" id="PS00108">
    <property type="entry name" value="PROTEIN_KINASE_ST"/>
    <property type="match status" value="1"/>
</dbReference>
<dbReference type="Pfam" id="PF00069">
    <property type="entry name" value="Pkinase"/>
    <property type="match status" value="1"/>
</dbReference>
<dbReference type="GO" id="GO:0004674">
    <property type="term" value="F:protein serine/threonine kinase activity"/>
    <property type="evidence" value="ECO:0007669"/>
    <property type="project" value="UniProtKB-KW"/>
</dbReference>
<dbReference type="PROSITE" id="PS00107">
    <property type="entry name" value="PROTEIN_KINASE_ATP"/>
    <property type="match status" value="1"/>
</dbReference>
<reference evidence="6 7" key="1">
    <citation type="submission" date="2024-05" db="EMBL/GenBank/DDBJ databases">
        <title>A high-quality chromosomal-level genome assembly of Topmouth culter (Culter alburnus).</title>
        <authorList>
            <person name="Zhao H."/>
        </authorList>
    </citation>
    <scope>NUCLEOTIDE SEQUENCE [LARGE SCALE GENOMIC DNA]</scope>
    <source>
        <strain evidence="6">CATC2023</strain>
        <tissue evidence="6">Muscle</tissue>
    </source>
</reference>
<evidence type="ECO:0000256" key="2">
    <source>
        <dbReference type="ARBA" id="ARBA00022840"/>
    </source>
</evidence>
<dbReference type="SMART" id="SM00220">
    <property type="entry name" value="S_TKc"/>
    <property type="match status" value="1"/>
</dbReference>
<dbReference type="Proteomes" id="UP001479290">
    <property type="component" value="Unassembled WGS sequence"/>
</dbReference>
<dbReference type="InterPro" id="IPR017441">
    <property type="entry name" value="Protein_kinase_ATP_BS"/>
</dbReference>
<sequence>MTPMEWKPRTAKKPGRYQKIILEEAPPRMIVTGTEGYDELLKLGQEAFWSDKEREGSVFTLCQADGTRWTKEQFHQEFGSVAEIPTLWKRTFYIGRREMVYVPRLPYVDESLIHYNEESLLGEGAFGKVYRGYFQGTPAAIKKILYGTAGLPDQDIQHEILVSLRQSHPNIVRLMAAARTDNAFLLANEYIHGATLDDALHNEHSCVKFEGDDNYFVALDISMAIEYIHSKNVIHQDLKPANVLIDQFSKKAVLTDWGLANIRDTVVLRQGSRLTGGRIGPMGGTFLYMAPECLVEFEQASRSSDIWSLGATYLEIFTKTAPWTVKNQRQLCGLMATKVPPHALQHLNDKYRFIDQMLLYDAAARPEASSVVLSIKTLEGLDFKSRYGYEW</sequence>
<dbReference type="InterPro" id="IPR051681">
    <property type="entry name" value="Ser/Thr_Kinases-Pseudokinases"/>
</dbReference>
<dbReference type="CDD" id="cd14014">
    <property type="entry name" value="STKc_PknB_like"/>
    <property type="match status" value="1"/>
</dbReference>
<dbReference type="GO" id="GO:0005524">
    <property type="term" value="F:ATP binding"/>
    <property type="evidence" value="ECO:0007669"/>
    <property type="project" value="UniProtKB-UniRule"/>
</dbReference>
<gene>
    <name evidence="6" type="ORF">ABG768_021735</name>
</gene>
<accession>A0AAW2AWR4</accession>
<keyword evidence="4" id="KW-0808">Transferase</keyword>
<feature type="binding site" evidence="3">
    <location>
        <position position="143"/>
    </location>
    <ligand>
        <name>ATP</name>
        <dbReference type="ChEBI" id="CHEBI:30616"/>
    </ligand>
</feature>
<proteinExistence type="inferred from homology"/>
<protein>
    <recommendedName>
        <fullName evidence="5">Protein kinase domain-containing protein</fullName>
    </recommendedName>
</protein>
<dbReference type="InterPro" id="IPR008271">
    <property type="entry name" value="Ser/Thr_kinase_AS"/>
</dbReference>
<feature type="domain" description="Protein kinase" evidence="5">
    <location>
        <begin position="115"/>
        <end position="378"/>
    </location>
</feature>
<keyword evidence="4" id="KW-0418">Kinase</keyword>
<keyword evidence="4" id="KW-0723">Serine/threonine-protein kinase</keyword>
<evidence type="ECO:0000256" key="3">
    <source>
        <dbReference type="PROSITE-ProRule" id="PRU10141"/>
    </source>
</evidence>
<dbReference type="InterPro" id="IPR011009">
    <property type="entry name" value="Kinase-like_dom_sf"/>
</dbReference>
<dbReference type="Gene3D" id="1.10.510.10">
    <property type="entry name" value="Transferase(Phosphotransferase) domain 1"/>
    <property type="match status" value="1"/>
</dbReference>
<organism evidence="6 7">
    <name type="scientific">Culter alburnus</name>
    <name type="common">Topmouth culter</name>
    <dbReference type="NCBI Taxonomy" id="194366"/>
    <lineage>
        <taxon>Eukaryota</taxon>
        <taxon>Metazoa</taxon>
        <taxon>Chordata</taxon>
        <taxon>Craniata</taxon>
        <taxon>Vertebrata</taxon>
        <taxon>Euteleostomi</taxon>
        <taxon>Actinopterygii</taxon>
        <taxon>Neopterygii</taxon>
        <taxon>Teleostei</taxon>
        <taxon>Ostariophysi</taxon>
        <taxon>Cypriniformes</taxon>
        <taxon>Xenocyprididae</taxon>
        <taxon>Xenocypridinae</taxon>
        <taxon>Culter</taxon>
    </lineage>
</organism>
<evidence type="ECO:0000256" key="1">
    <source>
        <dbReference type="ARBA" id="ARBA00022741"/>
    </source>
</evidence>
<name>A0AAW2AWR4_CULAL</name>
<dbReference type="PANTHER" id="PTHR44329:SF214">
    <property type="entry name" value="PROTEIN KINASE DOMAIN-CONTAINING PROTEIN"/>
    <property type="match status" value="1"/>
</dbReference>
<dbReference type="SUPFAM" id="SSF56112">
    <property type="entry name" value="Protein kinase-like (PK-like)"/>
    <property type="match status" value="1"/>
</dbReference>
<dbReference type="AlphaFoldDB" id="A0AAW2AWR4"/>
<dbReference type="PANTHER" id="PTHR44329">
    <property type="entry name" value="SERINE/THREONINE-PROTEIN KINASE TNNI3K-RELATED"/>
    <property type="match status" value="1"/>
</dbReference>
<dbReference type="InterPro" id="IPR000719">
    <property type="entry name" value="Prot_kinase_dom"/>
</dbReference>
<keyword evidence="2 3" id="KW-0067">ATP-binding</keyword>
<evidence type="ECO:0000313" key="7">
    <source>
        <dbReference type="Proteomes" id="UP001479290"/>
    </source>
</evidence>
<dbReference type="PROSITE" id="PS50011">
    <property type="entry name" value="PROTEIN_KINASE_DOM"/>
    <property type="match status" value="1"/>
</dbReference>
<evidence type="ECO:0000259" key="5">
    <source>
        <dbReference type="PROSITE" id="PS50011"/>
    </source>
</evidence>
<keyword evidence="1 3" id="KW-0547">Nucleotide-binding</keyword>
<comment type="similarity">
    <text evidence="4">Belongs to the protein kinase superfamily.</text>
</comment>
<evidence type="ECO:0000256" key="4">
    <source>
        <dbReference type="RuleBase" id="RU000304"/>
    </source>
</evidence>
<keyword evidence="7" id="KW-1185">Reference proteome</keyword>
<dbReference type="EMBL" id="JAWDJR010000004">
    <property type="protein sequence ID" value="KAK9976530.1"/>
    <property type="molecule type" value="Genomic_DNA"/>
</dbReference>
<comment type="caution">
    <text evidence="6">The sequence shown here is derived from an EMBL/GenBank/DDBJ whole genome shotgun (WGS) entry which is preliminary data.</text>
</comment>
<evidence type="ECO:0000313" key="6">
    <source>
        <dbReference type="EMBL" id="KAK9976530.1"/>
    </source>
</evidence>